<evidence type="ECO:0000256" key="1">
    <source>
        <dbReference type="ARBA" id="ARBA00007401"/>
    </source>
</evidence>
<dbReference type="InterPro" id="IPR036156">
    <property type="entry name" value="Beta-gal/glucu_dom_sf"/>
</dbReference>
<dbReference type="OrthoDB" id="9762066at2"/>
<dbReference type="Pfam" id="PF02836">
    <property type="entry name" value="Glyco_hydro_2_C"/>
    <property type="match status" value="1"/>
</dbReference>
<dbReference type="Pfam" id="PF00703">
    <property type="entry name" value="Glyco_hydro_2"/>
    <property type="match status" value="1"/>
</dbReference>
<dbReference type="Gene3D" id="2.60.40.10">
    <property type="entry name" value="Immunoglobulins"/>
    <property type="match status" value="2"/>
</dbReference>
<reference evidence="7 8" key="1">
    <citation type="submission" date="2019-09" db="EMBL/GenBank/DDBJ databases">
        <title>Genome sequencing of strain KACC 19306.</title>
        <authorList>
            <person name="Heo J."/>
            <person name="Kim S.-J."/>
            <person name="Kim J.-S."/>
            <person name="Hong S.-B."/>
            <person name="Kwon S.-W."/>
        </authorList>
    </citation>
    <scope>NUCLEOTIDE SEQUENCE [LARGE SCALE GENOMIC DNA]</scope>
    <source>
        <strain evidence="7 8">KACC 19306</strain>
    </source>
</reference>
<dbReference type="InterPro" id="IPR006104">
    <property type="entry name" value="Glyco_hydro_2_N"/>
</dbReference>
<dbReference type="Pfam" id="PF02837">
    <property type="entry name" value="Glyco_hydro_2_N"/>
    <property type="match status" value="1"/>
</dbReference>
<comment type="similarity">
    <text evidence="1">Belongs to the glycosyl hydrolase 2 family.</text>
</comment>
<dbReference type="InterPro" id="IPR051913">
    <property type="entry name" value="GH2_Domain-Containing"/>
</dbReference>
<dbReference type="SUPFAM" id="SSF51445">
    <property type="entry name" value="(Trans)glycosidases"/>
    <property type="match status" value="1"/>
</dbReference>
<name>A0A5C1YHH8_9MICO</name>
<organism evidence="7 8">
    <name type="scientific">Agromyces intestinalis</name>
    <dbReference type="NCBI Taxonomy" id="2592652"/>
    <lineage>
        <taxon>Bacteria</taxon>
        <taxon>Bacillati</taxon>
        <taxon>Actinomycetota</taxon>
        <taxon>Actinomycetes</taxon>
        <taxon>Micrococcales</taxon>
        <taxon>Microbacteriaceae</taxon>
        <taxon>Agromyces</taxon>
    </lineage>
</organism>
<evidence type="ECO:0000259" key="5">
    <source>
        <dbReference type="Pfam" id="PF02836"/>
    </source>
</evidence>
<dbReference type="PANTHER" id="PTHR42732">
    <property type="entry name" value="BETA-GALACTOSIDASE"/>
    <property type="match status" value="1"/>
</dbReference>
<dbReference type="KEGG" id="ail:FLP10_07115"/>
<keyword evidence="3" id="KW-0326">Glycosidase</keyword>
<dbReference type="InterPro" id="IPR017853">
    <property type="entry name" value="GH"/>
</dbReference>
<evidence type="ECO:0000313" key="7">
    <source>
        <dbReference type="EMBL" id="QEO14212.1"/>
    </source>
</evidence>
<evidence type="ECO:0000256" key="3">
    <source>
        <dbReference type="ARBA" id="ARBA00023295"/>
    </source>
</evidence>
<protein>
    <submittedName>
        <fullName evidence="7">Beta-galactosidase</fullName>
    </submittedName>
</protein>
<accession>A0A5C1YHH8</accession>
<keyword evidence="2" id="KW-0378">Hydrolase</keyword>
<dbReference type="InterPro" id="IPR006103">
    <property type="entry name" value="Glyco_hydro_2_cat"/>
</dbReference>
<dbReference type="Gene3D" id="3.20.20.80">
    <property type="entry name" value="Glycosidases"/>
    <property type="match status" value="1"/>
</dbReference>
<dbReference type="PRINTS" id="PR00132">
    <property type="entry name" value="GLHYDRLASE2"/>
</dbReference>
<dbReference type="InterPro" id="IPR013783">
    <property type="entry name" value="Ig-like_fold"/>
</dbReference>
<proteinExistence type="inferred from homology"/>
<feature type="domain" description="Glycoside hydrolase family 2 immunoglobulin-like beta-sandwich" evidence="4">
    <location>
        <begin position="169"/>
        <end position="273"/>
    </location>
</feature>
<dbReference type="Gene3D" id="2.60.120.260">
    <property type="entry name" value="Galactose-binding domain-like"/>
    <property type="match status" value="1"/>
</dbReference>
<evidence type="ECO:0000313" key="8">
    <source>
        <dbReference type="Proteomes" id="UP000324678"/>
    </source>
</evidence>
<feature type="domain" description="Glycoside hydrolase family 2 catalytic" evidence="5">
    <location>
        <begin position="283"/>
        <end position="483"/>
    </location>
</feature>
<feature type="domain" description="Glycosyl hydrolases family 2 sugar binding" evidence="6">
    <location>
        <begin position="8"/>
        <end position="153"/>
    </location>
</feature>
<dbReference type="GO" id="GO:0005975">
    <property type="term" value="P:carbohydrate metabolic process"/>
    <property type="evidence" value="ECO:0007669"/>
    <property type="project" value="InterPro"/>
</dbReference>
<dbReference type="SUPFAM" id="SSF49785">
    <property type="entry name" value="Galactose-binding domain-like"/>
    <property type="match status" value="1"/>
</dbReference>
<keyword evidence="8" id="KW-1185">Reference proteome</keyword>
<evidence type="ECO:0000256" key="2">
    <source>
        <dbReference type="ARBA" id="ARBA00022801"/>
    </source>
</evidence>
<dbReference type="Proteomes" id="UP000324678">
    <property type="component" value="Chromosome"/>
</dbReference>
<evidence type="ECO:0000259" key="4">
    <source>
        <dbReference type="Pfam" id="PF00703"/>
    </source>
</evidence>
<dbReference type="PANTHER" id="PTHR42732:SF1">
    <property type="entry name" value="BETA-MANNOSIDASE"/>
    <property type="match status" value="1"/>
</dbReference>
<dbReference type="InterPro" id="IPR006101">
    <property type="entry name" value="Glyco_hydro_2"/>
</dbReference>
<dbReference type="AlphaFoldDB" id="A0A5C1YHH8"/>
<dbReference type="EMBL" id="CP043505">
    <property type="protein sequence ID" value="QEO14212.1"/>
    <property type="molecule type" value="Genomic_DNA"/>
</dbReference>
<dbReference type="InterPro" id="IPR006102">
    <property type="entry name" value="Ig-like_GH2"/>
</dbReference>
<evidence type="ECO:0000259" key="6">
    <source>
        <dbReference type="Pfam" id="PF02837"/>
    </source>
</evidence>
<dbReference type="SUPFAM" id="SSF49303">
    <property type="entry name" value="beta-Galactosidase/glucuronidase domain"/>
    <property type="match status" value="1"/>
</dbReference>
<dbReference type="GO" id="GO:0004553">
    <property type="term" value="F:hydrolase activity, hydrolyzing O-glycosyl compounds"/>
    <property type="evidence" value="ECO:0007669"/>
    <property type="project" value="InterPro"/>
</dbReference>
<dbReference type="InterPro" id="IPR008979">
    <property type="entry name" value="Galactose-bd-like_sf"/>
</dbReference>
<gene>
    <name evidence="7" type="ORF">FLP10_07115</name>
</gene>
<sequence length="798" mass="88991">MHTFEMRRWAFALADEPDAWAKGFDDSSWRTVAVPHDWSVEQDFSPSWSSGTGYLPGGVGWYRAHVPLSELGAAQGSHVRLVFDGVYKNARVWANGYHLGGRPSGYAGFSFDLTEVLSYAPDDDLVISVRVEHTDVSDSRWYNGSGITRGVRLEVHEQVRVREHGTAFTTLSADPSEATISITQVLVNDTAEHLTVRALHELRSLTSGRVHTFTTCEEVGAGASVESVITAQVPQPELWSDSAPQLYRLATTLSWVQRGVEQRARSEQTVGIRTFRFDPDLGFSINGEARDLKGVCLHEDAGSFGTAVPVTVWLRRLLKLKELGCNAVRMAHNPHAPELYALCDLLGLFVIDEAFDEWENPKNKWWQGHNVYPPRHEGYAKDFPVWHERDLAAMIDAHRNHPSIIAWSIGNEIDYPNDPYASPLYAEMTGNNDANKPAAERVYDPDRPDVRRLTTIANRLVQIVKELDPTRPVTLAAAFPELSGSTGLLDRLDLVGYNYKEHLYEADHRRYPDKPFIGSENSHGYGHWLDVVRNEYVAGQFLWTGIDYLGEARGWPIHGSPAGLLTLAGFEKHAWHLRRSWWSDAPVAYLVTRPLGDDDSGQRTFGTHPVSRDWDAAGESSVEVLCFGNGDELRLTCGGDEIPVERDEGNGYWSAVTRPRTEPLVLETRRSGRVVARDELRARGEAVRIDAATWQAPAGVVRRCADAAFELDGVVQLECILRDEHDGIARDERIVTADVEGGELLGLENGDLGDVTPYRAPWRRTLDGRLIVYVRPRGRATVRLSAPGLPDVRVECGS</sequence>